<proteinExistence type="predicted"/>
<reference evidence="1" key="1">
    <citation type="submission" date="2023-03" db="EMBL/GenBank/DDBJ databases">
        <title>Massive genome expansion in bonnet fungi (Mycena s.s.) driven by repeated elements and novel gene families across ecological guilds.</title>
        <authorList>
            <consortium name="Lawrence Berkeley National Laboratory"/>
            <person name="Harder C.B."/>
            <person name="Miyauchi S."/>
            <person name="Viragh M."/>
            <person name="Kuo A."/>
            <person name="Thoen E."/>
            <person name="Andreopoulos B."/>
            <person name="Lu D."/>
            <person name="Skrede I."/>
            <person name="Drula E."/>
            <person name="Henrissat B."/>
            <person name="Morin E."/>
            <person name="Kohler A."/>
            <person name="Barry K."/>
            <person name="LaButti K."/>
            <person name="Morin E."/>
            <person name="Salamov A."/>
            <person name="Lipzen A."/>
            <person name="Mereny Z."/>
            <person name="Hegedus B."/>
            <person name="Baldrian P."/>
            <person name="Stursova M."/>
            <person name="Weitz H."/>
            <person name="Taylor A."/>
            <person name="Grigoriev I.V."/>
            <person name="Nagy L.G."/>
            <person name="Martin F."/>
            <person name="Kauserud H."/>
        </authorList>
    </citation>
    <scope>NUCLEOTIDE SEQUENCE</scope>
    <source>
        <strain evidence="1">CBHHK200</strain>
    </source>
</reference>
<comment type="caution">
    <text evidence="1">The sequence shown here is derived from an EMBL/GenBank/DDBJ whole genome shotgun (WGS) entry which is preliminary data.</text>
</comment>
<gene>
    <name evidence="1" type="ORF">C8F04DRAFT_1198877</name>
</gene>
<accession>A0AAD6WMW0</accession>
<evidence type="ECO:0000313" key="2">
    <source>
        <dbReference type="Proteomes" id="UP001218188"/>
    </source>
</evidence>
<protein>
    <submittedName>
        <fullName evidence="1">Uncharacterized protein</fullName>
    </submittedName>
</protein>
<dbReference type="AlphaFoldDB" id="A0AAD6WMW0"/>
<sequence length="154" mass="17770">MPPSQEIRGLVEHDVFYDRIVVERPLVSGMVTIISDAGRQAWGNKRFYCFACGALYPQPVWLSPRLGTFDHLDLYLANLFPNGCYSIRVTRIPGTRIRLSTALANIFCHWECIMTRFGIEWDGNVLVVKHRFRSDLVVHVRREEDEYAEVLLGL</sequence>
<dbReference type="EMBL" id="JARJCM010000336">
    <property type="protein sequence ID" value="KAJ7018547.1"/>
    <property type="molecule type" value="Genomic_DNA"/>
</dbReference>
<evidence type="ECO:0000313" key="1">
    <source>
        <dbReference type="EMBL" id="KAJ7018547.1"/>
    </source>
</evidence>
<name>A0AAD6WMW0_9AGAR</name>
<keyword evidence="2" id="KW-1185">Reference proteome</keyword>
<organism evidence="1 2">
    <name type="scientific">Mycena alexandri</name>
    <dbReference type="NCBI Taxonomy" id="1745969"/>
    <lineage>
        <taxon>Eukaryota</taxon>
        <taxon>Fungi</taxon>
        <taxon>Dikarya</taxon>
        <taxon>Basidiomycota</taxon>
        <taxon>Agaricomycotina</taxon>
        <taxon>Agaricomycetes</taxon>
        <taxon>Agaricomycetidae</taxon>
        <taxon>Agaricales</taxon>
        <taxon>Marasmiineae</taxon>
        <taxon>Mycenaceae</taxon>
        <taxon>Mycena</taxon>
    </lineage>
</organism>
<dbReference type="Proteomes" id="UP001218188">
    <property type="component" value="Unassembled WGS sequence"/>
</dbReference>